<evidence type="ECO:0000313" key="7">
    <source>
        <dbReference type="EMBL" id="KWU49267.1"/>
    </source>
</evidence>
<name>A0A0X7K0S8_9PSED</name>
<comment type="caution">
    <text evidence="7">The sequence shown here is derived from an EMBL/GenBank/DDBJ whole genome shotgun (WGS) entry which is preliminary data.</text>
</comment>
<dbReference type="GO" id="GO:0051287">
    <property type="term" value="F:NAD binding"/>
    <property type="evidence" value="ECO:0007669"/>
    <property type="project" value="InterPro"/>
</dbReference>
<dbReference type="PANTHER" id="PTHR43761:SF1">
    <property type="entry name" value="D-ISOMER SPECIFIC 2-HYDROXYACID DEHYDROGENASE CATALYTIC DOMAIN-CONTAINING PROTEIN-RELATED"/>
    <property type="match status" value="1"/>
</dbReference>
<evidence type="ECO:0000256" key="2">
    <source>
        <dbReference type="ARBA" id="ARBA00023002"/>
    </source>
</evidence>
<sequence>MAFTILILDAPGPPLLFEEVDRFLELGLNVTLNLHYFADKERIRQHYTTRIEYAEIDCHDEPAFIAAVSRARGYSVFKTRLNIPLGASLIRAASSPALATPLRAIAQAGAGVNHIDRLECEQCGVTILNTPGSNAVAVAEYVLAQALFLSRDLDYYNAETHNGHWAKGTLAPTCEYAELTLGLVGTGSIARQVARKAAALGIKVIATGSERFTEPVARSLELERRASLAQLLADSHIVSIHVPLTTLTRGLFGTAEFGQMRQGSILINTARGGIVDEHQLAAFMRQFPRHIKAVAIDTFSLEKDRFDSPLTDIPNAQLTPHIAGNTTTAIRVASRQIVDKIHAFSAAAIVR</sequence>
<keyword evidence="2 4" id="KW-0560">Oxidoreductase</keyword>
<dbReference type="InterPro" id="IPR006139">
    <property type="entry name" value="D-isomer_2_OHA_DH_cat_dom"/>
</dbReference>
<evidence type="ECO:0000259" key="6">
    <source>
        <dbReference type="Pfam" id="PF02826"/>
    </source>
</evidence>
<evidence type="ECO:0000256" key="1">
    <source>
        <dbReference type="ARBA" id="ARBA00005854"/>
    </source>
</evidence>
<evidence type="ECO:0000259" key="5">
    <source>
        <dbReference type="Pfam" id="PF00389"/>
    </source>
</evidence>
<dbReference type="SUPFAM" id="SSF51735">
    <property type="entry name" value="NAD(P)-binding Rossmann-fold domains"/>
    <property type="match status" value="1"/>
</dbReference>
<dbReference type="CDD" id="cd05198">
    <property type="entry name" value="formate_dh_like"/>
    <property type="match status" value="1"/>
</dbReference>
<feature type="domain" description="D-isomer specific 2-hydroxyacid dehydrogenase catalytic" evidence="5">
    <location>
        <begin position="51"/>
        <end position="346"/>
    </location>
</feature>
<accession>A0A0X7K0S8</accession>
<dbReference type="Pfam" id="PF02826">
    <property type="entry name" value="2-Hacid_dh_C"/>
    <property type="match status" value="1"/>
</dbReference>
<dbReference type="EMBL" id="LRMR01000029">
    <property type="protein sequence ID" value="KWU49267.1"/>
    <property type="molecule type" value="Genomic_DNA"/>
</dbReference>
<dbReference type="SUPFAM" id="SSF52283">
    <property type="entry name" value="Formate/glycerate dehydrogenase catalytic domain-like"/>
    <property type="match status" value="1"/>
</dbReference>
<proteinExistence type="inferred from homology"/>
<dbReference type="Pfam" id="PF00389">
    <property type="entry name" value="2-Hacid_dh"/>
    <property type="match status" value="1"/>
</dbReference>
<evidence type="ECO:0000256" key="3">
    <source>
        <dbReference type="ARBA" id="ARBA00023027"/>
    </source>
</evidence>
<keyword evidence="3" id="KW-0520">NAD</keyword>
<dbReference type="GO" id="GO:0016616">
    <property type="term" value="F:oxidoreductase activity, acting on the CH-OH group of donors, NAD or NADP as acceptor"/>
    <property type="evidence" value="ECO:0007669"/>
    <property type="project" value="InterPro"/>
</dbReference>
<organism evidence="7 8">
    <name type="scientific">Pseudomonas palleroniana</name>
    <dbReference type="NCBI Taxonomy" id="191390"/>
    <lineage>
        <taxon>Bacteria</taxon>
        <taxon>Pseudomonadati</taxon>
        <taxon>Pseudomonadota</taxon>
        <taxon>Gammaproteobacteria</taxon>
        <taxon>Pseudomonadales</taxon>
        <taxon>Pseudomonadaceae</taxon>
        <taxon>Pseudomonas</taxon>
    </lineage>
</organism>
<dbReference type="PROSITE" id="PS00670">
    <property type="entry name" value="D_2_HYDROXYACID_DH_2"/>
    <property type="match status" value="1"/>
</dbReference>
<evidence type="ECO:0000256" key="4">
    <source>
        <dbReference type="RuleBase" id="RU003719"/>
    </source>
</evidence>
<feature type="domain" description="D-isomer specific 2-hydroxyacid dehydrogenase NAD-binding" evidence="6">
    <location>
        <begin position="144"/>
        <end position="323"/>
    </location>
</feature>
<dbReference type="InterPro" id="IPR029753">
    <property type="entry name" value="D-isomer_DH_CS"/>
</dbReference>
<dbReference type="PROSITE" id="PS00671">
    <property type="entry name" value="D_2_HYDROXYACID_DH_3"/>
    <property type="match status" value="1"/>
</dbReference>
<dbReference type="Proteomes" id="UP000067111">
    <property type="component" value="Unassembled WGS sequence"/>
</dbReference>
<comment type="similarity">
    <text evidence="1 4">Belongs to the D-isomer specific 2-hydroxyacid dehydrogenase family.</text>
</comment>
<dbReference type="RefSeq" id="WP_060755849.1">
    <property type="nucleotide sequence ID" value="NZ_LRMR01000029.1"/>
</dbReference>
<dbReference type="OrthoDB" id="9805416at2"/>
<dbReference type="AlphaFoldDB" id="A0A0X7K0S8"/>
<protein>
    <submittedName>
        <fullName evidence="7">Hydroxyacid dehydrogenase</fullName>
    </submittedName>
</protein>
<evidence type="ECO:0000313" key="8">
    <source>
        <dbReference type="Proteomes" id="UP000067111"/>
    </source>
</evidence>
<reference evidence="8" key="1">
    <citation type="submission" date="2016-01" db="EMBL/GenBank/DDBJ databases">
        <authorList>
            <person name="Gamez R.M."/>
            <person name="Rodriguez F."/>
            <person name="Bernal J.F."/>
            <person name="Agarwala R."/>
            <person name="Landsman D."/>
            <person name="Marino-Ramirez L."/>
        </authorList>
    </citation>
    <scope>NUCLEOTIDE SEQUENCE [LARGE SCALE GENOMIC DNA]</scope>
    <source>
        <strain evidence="8">Ps006</strain>
    </source>
</reference>
<dbReference type="InterPro" id="IPR036291">
    <property type="entry name" value="NAD(P)-bd_dom_sf"/>
</dbReference>
<dbReference type="InterPro" id="IPR006140">
    <property type="entry name" value="D-isomer_DH_NAD-bd"/>
</dbReference>
<gene>
    <name evidence="7" type="ORF">AWV77_19705</name>
</gene>
<dbReference type="PANTHER" id="PTHR43761">
    <property type="entry name" value="D-ISOMER SPECIFIC 2-HYDROXYACID DEHYDROGENASE FAMILY PROTEIN (AFU_ORTHOLOGUE AFUA_1G13630)"/>
    <property type="match status" value="1"/>
</dbReference>
<dbReference type="InterPro" id="IPR050418">
    <property type="entry name" value="D-iso_2-hydroxyacid_DH_PdxB"/>
</dbReference>
<dbReference type="Gene3D" id="3.40.50.720">
    <property type="entry name" value="NAD(P)-binding Rossmann-like Domain"/>
    <property type="match status" value="2"/>
</dbReference>